<dbReference type="InterPro" id="IPR011545">
    <property type="entry name" value="DEAD/DEAH_box_helicase_dom"/>
</dbReference>
<accession>A0A8J2PRY1</accession>
<evidence type="ECO:0000259" key="13">
    <source>
        <dbReference type="PROSITE" id="PS51195"/>
    </source>
</evidence>
<keyword evidence="4 9" id="KW-0347">Helicase</keyword>
<keyword evidence="3 9" id="KW-0378">Hydrolase</keyword>
<evidence type="ECO:0000256" key="9">
    <source>
        <dbReference type="RuleBase" id="RU000492"/>
    </source>
</evidence>
<name>A0A8J2PRY1_9BILA</name>
<dbReference type="Pfam" id="PF00270">
    <property type="entry name" value="DEAD"/>
    <property type="match status" value="1"/>
</dbReference>
<dbReference type="PANTHER" id="PTHR47958">
    <property type="entry name" value="ATP-DEPENDENT RNA HELICASE DBP3"/>
    <property type="match status" value="1"/>
</dbReference>
<evidence type="ECO:0000313" key="14">
    <source>
        <dbReference type="EMBL" id="CAG9532886.1"/>
    </source>
</evidence>
<keyword evidence="2 9" id="KW-0547">Nucleotide-binding</keyword>
<evidence type="ECO:0000313" key="15">
    <source>
        <dbReference type="Proteomes" id="UP000746747"/>
    </source>
</evidence>
<keyword evidence="6" id="KW-0694">RNA-binding</keyword>
<dbReference type="PROSITE" id="PS00039">
    <property type="entry name" value="DEAD_ATP_HELICASE"/>
    <property type="match status" value="1"/>
</dbReference>
<dbReference type="FunFam" id="3.40.50.300:FF:000397">
    <property type="entry name" value="Probable ATP-dependent RNA helicase DDX4"/>
    <property type="match status" value="1"/>
</dbReference>
<dbReference type="OrthoDB" id="196131at2759"/>
<dbReference type="Gene3D" id="3.40.50.300">
    <property type="entry name" value="P-loop containing nucleotide triphosphate hydrolases"/>
    <property type="match status" value="2"/>
</dbReference>
<comment type="catalytic activity">
    <reaction evidence="7">
        <text>ATP + H2O = ADP + phosphate + H(+)</text>
        <dbReference type="Rhea" id="RHEA:13065"/>
        <dbReference type="ChEBI" id="CHEBI:15377"/>
        <dbReference type="ChEBI" id="CHEBI:15378"/>
        <dbReference type="ChEBI" id="CHEBI:30616"/>
        <dbReference type="ChEBI" id="CHEBI:43474"/>
        <dbReference type="ChEBI" id="CHEBI:456216"/>
        <dbReference type="EC" id="3.6.4.13"/>
    </reaction>
</comment>
<evidence type="ECO:0000256" key="3">
    <source>
        <dbReference type="ARBA" id="ARBA00022801"/>
    </source>
</evidence>
<evidence type="ECO:0000256" key="5">
    <source>
        <dbReference type="ARBA" id="ARBA00022840"/>
    </source>
</evidence>
<evidence type="ECO:0000256" key="1">
    <source>
        <dbReference type="ARBA" id="ARBA00012552"/>
    </source>
</evidence>
<organism evidence="14 15">
    <name type="scientific">Cercopithifilaria johnstoni</name>
    <dbReference type="NCBI Taxonomy" id="2874296"/>
    <lineage>
        <taxon>Eukaryota</taxon>
        <taxon>Metazoa</taxon>
        <taxon>Ecdysozoa</taxon>
        <taxon>Nematoda</taxon>
        <taxon>Chromadorea</taxon>
        <taxon>Rhabditida</taxon>
        <taxon>Spirurina</taxon>
        <taxon>Spiruromorpha</taxon>
        <taxon>Filarioidea</taxon>
        <taxon>Onchocercidae</taxon>
        <taxon>Cercopithifilaria</taxon>
    </lineage>
</organism>
<feature type="compositionally biased region" description="Basic residues" evidence="10">
    <location>
        <begin position="455"/>
        <end position="467"/>
    </location>
</feature>
<evidence type="ECO:0000256" key="8">
    <source>
        <dbReference type="PROSITE-ProRule" id="PRU00552"/>
    </source>
</evidence>
<evidence type="ECO:0000259" key="11">
    <source>
        <dbReference type="PROSITE" id="PS51192"/>
    </source>
</evidence>
<dbReference type="InterPro" id="IPR001650">
    <property type="entry name" value="Helicase_C-like"/>
</dbReference>
<dbReference type="InterPro" id="IPR014014">
    <property type="entry name" value="RNA_helicase_DEAD_Q_motif"/>
</dbReference>
<dbReference type="GO" id="GO:0016787">
    <property type="term" value="F:hydrolase activity"/>
    <property type="evidence" value="ECO:0007669"/>
    <property type="project" value="UniProtKB-KW"/>
</dbReference>
<evidence type="ECO:0000256" key="4">
    <source>
        <dbReference type="ARBA" id="ARBA00022806"/>
    </source>
</evidence>
<protein>
    <recommendedName>
        <fullName evidence="1">RNA helicase</fullName>
        <ecNumber evidence="1">3.6.4.13</ecNumber>
    </recommendedName>
</protein>
<feature type="domain" description="Helicase C-terminal" evidence="12">
    <location>
        <begin position="303"/>
        <end position="448"/>
    </location>
</feature>
<dbReference type="InterPro" id="IPR027417">
    <property type="entry name" value="P-loop_NTPase"/>
</dbReference>
<evidence type="ECO:0000256" key="6">
    <source>
        <dbReference type="ARBA" id="ARBA00022884"/>
    </source>
</evidence>
<dbReference type="EC" id="3.6.4.13" evidence="1"/>
<dbReference type="FunFam" id="3.40.50.300:FF:000008">
    <property type="entry name" value="ATP-dependent RNA helicase RhlB"/>
    <property type="match status" value="1"/>
</dbReference>
<dbReference type="PROSITE" id="PS51195">
    <property type="entry name" value="Q_MOTIF"/>
    <property type="match status" value="1"/>
</dbReference>
<evidence type="ECO:0000256" key="7">
    <source>
        <dbReference type="ARBA" id="ARBA00047984"/>
    </source>
</evidence>
<dbReference type="PROSITE" id="PS51194">
    <property type="entry name" value="HELICASE_CTER"/>
    <property type="match status" value="1"/>
</dbReference>
<dbReference type="SMART" id="SM00490">
    <property type="entry name" value="HELICc"/>
    <property type="match status" value="1"/>
</dbReference>
<dbReference type="SUPFAM" id="SSF52540">
    <property type="entry name" value="P-loop containing nucleoside triphosphate hydrolases"/>
    <property type="match status" value="1"/>
</dbReference>
<comment type="similarity">
    <text evidence="9">Belongs to the DEAD box helicase family.</text>
</comment>
<dbReference type="InterPro" id="IPR044763">
    <property type="entry name" value="Ded1/Dbp1_DEADc"/>
</dbReference>
<dbReference type="CDD" id="cd18787">
    <property type="entry name" value="SF2_C_DEAD"/>
    <property type="match status" value="1"/>
</dbReference>
<dbReference type="GO" id="GO:0005524">
    <property type="term" value="F:ATP binding"/>
    <property type="evidence" value="ECO:0007669"/>
    <property type="project" value="UniProtKB-KW"/>
</dbReference>
<keyword evidence="15" id="KW-1185">Reference proteome</keyword>
<dbReference type="PROSITE" id="PS51192">
    <property type="entry name" value="HELICASE_ATP_BIND_1"/>
    <property type="match status" value="1"/>
</dbReference>
<dbReference type="InterPro" id="IPR000629">
    <property type="entry name" value="RNA-helicase_DEAD-box_CS"/>
</dbReference>
<sequence>MNAASTNIWTQQGPRNELIERDLFSGTNCGINFDKYEEIPVEATGNDVPRPCAAFDELQLHPWIQENIKKLGYMKPTPVQKYSIPTLLNCRDLMSCAQTGSGKTAAFLVPLINHIILNESTAMRMPQVMNTSRHTVFPVALILSPTRELAMQTYKEALKFAYRTNVTSAVLYGGRENYRDQVQKLTLGCHVLIATPGRLLDVMSQNVVSLHDCKFLVLDEADRMLDMGFEPQIRQIVERYSMPEKGKRVTAMFSATFPKEIQVLAQDFLMPNYVFLAVGRVGSTSENIVQKIIWVEDHDKKRLLMEILDVDANRGLTLVFVETRRGANELAWYLQRNNYSVMPIHGDLKQYERERHLEMFRSGQTNILVATAVAARGLDIPNVKHVINFDLPTDIDEYVHRIGRTGRAGNIGLATSFFTDRNRNISHDLVDLLVESNQEVPDWLEKMTKESSRSASKHHDRTHRGRFGGRDHRLNAGNNSFYFNRPTAVVQNFGTESNSALWYSQSNFHPSYGDTGNVFMNTSSVAIQSNIYRAPQIGHIYQHHGDSFPFVPSVPTTGIDYWGTIAGTSSNGEFLRPNNLAYGGHFGTQASQAVFGNWER</sequence>
<keyword evidence="5 9" id="KW-0067">ATP-binding</keyword>
<gene>
    <name evidence="14" type="ORF">CJOHNSTONI_LOCUS3161</name>
</gene>
<evidence type="ECO:0000259" key="12">
    <source>
        <dbReference type="PROSITE" id="PS51194"/>
    </source>
</evidence>
<dbReference type="Pfam" id="PF00271">
    <property type="entry name" value="Helicase_C"/>
    <property type="match status" value="1"/>
</dbReference>
<evidence type="ECO:0000256" key="2">
    <source>
        <dbReference type="ARBA" id="ARBA00022741"/>
    </source>
</evidence>
<dbReference type="CDD" id="cd17967">
    <property type="entry name" value="DEADc_DDX3_DDX4"/>
    <property type="match status" value="1"/>
</dbReference>
<feature type="domain" description="DEAD-box RNA helicase Q" evidence="13">
    <location>
        <begin position="53"/>
        <end position="81"/>
    </location>
</feature>
<reference evidence="14" key="1">
    <citation type="submission" date="2021-09" db="EMBL/GenBank/DDBJ databases">
        <authorList>
            <consortium name="Pathogen Informatics"/>
        </authorList>
    </citation>
    <scope>NUCLEOTIDE SEQUENCE</scope>
</reference>
<dbReference type="Proteomes" id="UP000746747">
    <property type="component" value="Unassembled WGS sequence"/>
</dbReference>
<proteinExistence type="inferred from homology"/>
<dbReference type="InterPro" id="IPR014001">
    <property type="entry name" value="Helicase_ATP-bd"/>
</dbReference>
<dbReference type="EMBL" id="CAKAEH010001103">
    <property type="protein sequence ID" value="CAG9532886.1"/>
    <property type="molecule type" value="Genomic_DNA"/>
</dbReference>
<feature type="short sequence motif" description="Q motif" evidence="8">
    <location>
        <begin position="53"/>
        <end position="81"/>
    </location>
</feature>
<feature type="domain" description="Helicase ATP-binding" evidence="11">
    <location>
        <begin position="84"/>
        <end position="275"/>
    </location>
</feature>
<dbReference type="AlphaFoldDB" id="A0A8J2PRY1"/>
<comment type="caution">
    <text evidence="14">The sequence shown here is derived from an EMBL/GenBank/DDBJ whole genome shotgun (WGS) entry which is preliminary data.</text>
</comment>
<dbReference type="SMART" id="SM00487">
    <property type="entry name" value="DEXDc"/>
    <property type="match status" value="1"/>
</dbReference>
<dbReference type="GO" id="GO:0003724">
    <property type="term" value="F:RNA helicase activity"/>
    <property type="evidence" value="ECO:0007669"/>
    <property type="project" value="UniProtKB-EC"/>
</dbReference>
<feature type="region of interest" description="Disordered" evidence="10">
    <location>
        <begin position="448"/>
        <end position="472"/>
    </location>
</feature>
<dbReference type="GO" id="GO:0043186">
    <property type="term" value="C:P granule"/>
    <property type="evidence" value="ECO:0007669"/>
    <property type="project" value="UniProtKB-ARBA"/>
</dbReference>
<evidence type="ECO:0000256" key="10">
    <source>
        <dbReference type="SAM" id="MobiDB-lite"/>
    </source>
</evidence>
<dbReference type="GO" id="GO:0003723">
    <property type="term" value="F:RNA binding"/>
    <property type="evidence" value="ECO:0007669"/>
    <property type="project" value="UniProtKB-KW"/>
</dbReference>